<dbReference type="InterPro" id="IPR017974">
    <property type="entry name" value="Claudin_CS"/>
</dbReference>
<evidence type="ECO:0000256" key="3">
    <source>
        <dbReference type="ARBA" id="ARBA00008295"/>
    </source>
</evidence>
<dbReference type="AlphaFoldDB" id="A0AAJ7WXI7"/>
<dbReference type="InterPro" id="IPR004031">
    <property type="entry name" value="PMP22/EMP/MP20/Claudin"/>
</dbReference>
<evidence type="ECO:0000256" key="4">
    <source>
        <dbReference type="ARBA" id="ARBA00022427"/>
    </source>
</evidence>
<sequence length="277" mass="29349">MARVCDLQLVGLAVSVCGWLLACVTTVLPHWQSLNSDIAPLAENFLIGLWGSCVDQGDNIQCRDYESLMDLIPTLQMARILMCAADVLGLVGTLLTALGMRCTTFLGGGGNTTHKRAASLAGALAFLVASAAVMAPVCTVAMDTVALFFDKNIPDYVPRWEFGEALFAGWMASFLLFAGGLTLVVAACLAKRPGHGPPARSVRRIARPPPAAGSPEAGDAFKQQRRVEMSELQTVLQRDLASPSTSFSSSSLSSTRKAKVNFLDANAPNGRAVSVYV</sequence>
<keyword evidence="6 11" id="KW-0812">Transmembrane</keyword>
<feature type="region of interest" description="Disordered" evidence="10">
    <location>
        <begin position="193"/>
        <end position="220"/>
    </location>
</feature>
<evidence type="ECO:0000256" key="7">
    <source>
        <dbReference type="ARBA" id="ARBA00022949"/>
    </source>
</evidence>
<keyword evidence="12" id="KW-1185">Reference proteome</keyword>
<keyword evidence="5" id="KW-1003">Cell membrane</keyword>
<dbReference type="InterPro" id="IPR006187">
    <property type="entry name" value="Claudin"/>
</dbReference>
<keyword evidence="9 11" id="KW-0472">Membrane</keyword>
<evidence type="ECO:0000256" key="1">
    <source>
        <dbReference type="ARBA" id="ARBA00004435"/>
    </source>
</evidence>
<evidence type="ECO:0000256" key="6">
    <source>
        <dbReference type="ARBA" id="ARBA00022692"/>
    </source>
</evidence>
<dbReference type="PRINTS" id="PR01077">
    <property type="entry name" value="CLAUDIN"/>
</dbReference>
<comment type="subcellular location">
    <subcellularLocation>
        <location evidence="1">Cell junction</location>
        <location evidence="1">Tight junction</location>
    </subcellularLocation>
    <subcellularLocation>
        <location evidence="2">Cell membrane</location>
        <topology evidence="2">Multi-pass membrane protein</topology>
    </subcellularLocation>
</comment>
<feature type="transmembrane region" description="Helical" evidence="11">
    <location>
        <begin position="169"/>
        <end position="190"/>
    </location>
</feature>
<dbReference type="GO" id="GO:0005886">
    <property type="term" value="C:plasma membrane"/>
    <property type="evidence" value="ECO:0007669"/>
    <property type="project" value="UniProtKB-SubCell"/>
</dbReference>
<feature type="transmembrane region" description="Helical" evidence="11">
    <location>
        <begin position="77"/>
        <end position="99"/>
    </location>
</feature>
<keyword evidence="4" id="KW-0796">Tight junction</keyword>
<feature type="transmembrane region" description="Helical" evidence="11">
    <location>
        <begin position="7"/>
        <end position="28"/>
    </location>
</feature>
<evidence type="ECO:0000256" key="9">
    <source>
        <dbReference type="ARBA" id="ARBA00023136"/>
    </source>
</evidence>
<evidence type="ECO:0000256" key="10">
    <source>
        <dbReference type="SAM" id="MobiDB-lite"/>
    </source>
</evidence>
<name>A0AAJ7WXI7_PETMA</name>
<protein>
    <submittedName>
        <fullName evidence="13">Claudin-24</fullName>
    </submittedName>
</protein>
<evidence type="ECO:0000256" key="8">
    <source>
        <dbReference type="ARBA" id="ARBA00022989"/>
    </source>
</evidence>
<dbReference type="RefSeq" id="XP_032812348.1">
    <property type="nucleotide sequence ID" value="XM_032956457.1"/>
</dbReference>
<evidence type="ECO:0000313" key="13">
    <source>
        <dbReference type="RefSeq" id="XP_032812348.1"/>
    </source>
</evidence>
<dbReference type="GO" id="GO:0005198">
    <property type="term" value="F:structural molecule activity"/>
    <property type="evidence" value="ECO:0007669"/>
    <property type="project" value="InterPro"/>
</dbReference>
<dbReference type="PANTHER" id="PTHR12002">
    <property type="entry name" value="CLAUDIN"/>
    <property type="match status" value="1"/>
</dbReference>
<comment type="similarity">
    <text evidence="3">Belongs to the claudin family.</text>
</comment>
<accession>A0AAJ7WXI7</accession>
<gene>
    <name evidence="13" type="primary">LOC116943540</name>
</gene>
<dbReference type="PROSITE" id="PS51257">
    <property type="entry name" value="PROKAR_LIPOPROTEIN"/>
    <property type="match status" value="1"/>
</dbReference>
<evidence type="ECO:0000256" key="5">
    <source>
        <dbReference type="ARBA" id="ARBA00022475"/>
    </source>
</evidence>
<dbReference type="Pfam" id="PF00822">
    <property type="entry name" value="PMP22_Claudin"/>
    <property type="match status" value="1"/>
</dbReference>
<dbReference type="Proteomes" id="UP001318040">
    <property type="component" value="Chromosome 18"/>
</dbReference>
<evidence type="ECO:0000256" key="11">
    <source>
        <dbReference type="SAM" id="Phobius"/>
    </source>
</evidence>
<dbReference type="PROSITE" id="PS01346">
    <property type="entry name" value="CLAUDIN"/>
    <property type="match status" value="1"/>
</dbReference>
<keyword evidence="8 11" id="KW-1133">Transmembrane helix</keyword>
<organism evidence="12 13">
    <name type="scientific">Petromyzon marinus</name>
    <name type="common">Sea lamprey</name>
    <dbReference type="NCBI Taxonomy" id="7757"/>
    <lineage>
        <taxon>Eukaryota</taxon>
        <taxon>Metazoa</taxon>
        <taxon>Chordata</taxon>
        <taxon>Craniata</taxon>
        <taxon>Vertebrata</taxon>
        <taxon>Cyclostomata</taxon>
        <taxon>Hyperoartia</taxon>
        <taxon>Petromyzontiformes</taxon>
        <taxon>Petromyzontidae</taxon>
        <taxon>Petromyzon</taxon>
    </lineage>
</organism>
<evidence type="ECO:0000313" key="12">
    <source>
        <dbReference type="Proteomes" id="UP001318040"/>
    </source>
</evidence>
<dbReference type="Gene3D" id="1.20.140.150">
    <property type="match status" value="1"/>
</dbReference>
<reference evidence="13" key="1">
    <citation type="submission" date="2025-08" db="UniProtKB">
        <authorList>
            <consortium name="RefSeq"/>
        </authorList>
    </citation>
    <scope>IDENTIFICATION</scope>
    <source>
        <tissue evidence="13">Sperm</tissue>
    </source>
</reference>
<feature type="transmembrane region" description="Helical" evidence="11">
    <location>
        <begin position="120"/>
        <end position="149"/>
    </location>
</feature>
<keyword evidence="7" id="KW-0965">Cell junction</keyword>
<dbReference type="GO" id="GO:0005923">
    <property type="term" value="C:bicellular tight junction"/>
    <property type="evidence" value="ECO:0007669"/>
    <property type="project" value="UniProtKB-SubCell"/>
</dbReference>
<dbReference type="KEGG" id="pmrn:116943540"/>
<proteinExistence type="inferred from homology"/>
<evidence type="ECO:0000256" key="2">
    <source>
        <dbReference type="ARBA" id="ARBA00004651"/>
    </source>
</evidence>